<reference evidence="4 5" key="1">
    <citation type="submission" date="2024-02" db="EMBL/GenBank/DDBJ databases">
        <title>Full genome sequence of Nocardioides kribbensis.</title>
        <authorList>
            <person name="Poletto B.L."/>
            <person name="Silva G."/>
            <person name="Galante D."/>
            <person name="Campos K.R."/>
            <person name="Santos M.B.N."/>
            <person name="Sacchi C.T."/>
        </authorList>
    </citation>
    <scope>NUCLEOTIDE SEQUENCE [LARGE SCALE GENOMIC DNA]</scope>
    <source>
        <strain evidence="4 5">O4R</strain>
    </source>
</reference>
<dbReference type="InterPro" id="IPR038186">
    <property type="entry name" value="CHAD_dom_sf"/>
</dbReference>
<dbReference type="Proteomes" id="UP001482520">
    <property type="component" value="Unassembled WGS sequence"/>
</dbReference>
<dbReference type="InterPro" id="IPR007899">
    <property type="entry name" value="CHAD_dom"/>
</dbReference>
<comment type="caution">
    <text evidence="4">The sequence shown here is derived from an EMBL/GenBank/DDBJ whole genome shotgun (WGS) entry which is preliminary data.</text>
</comment>
<evidence type="ECO:0000313" key="5">
    <source>
        <dbReference type="Proteomes" id="UP001482520"/>
    </source>
</evidence>
<dbReference type="Pfam" id="PF05235">
    <property type="entry name" value="CHAD"/>
    <property type="match status" value="1"/>
</dbReference>
<dbReference type="Gene3D" id="2.40.320.10">
    <property type="entry name" value="Hypothetical Protein Pfu-838710-001"/>
    <property type="match status" value="1"/>
</dbReference>
<dbReference type="RefSeq" id="WP_349803707.1">
    <property type="nucleotide sequence ID" value="NZ_JBEGDP010000002.1"/>
</dbReference>
<evidence type="ECO:0000256" key="1">
    <source>
        <dbReference type="SAM" id="MobiDB-lite"/>
    </source>
</evidence>
<dbReference type="CDD" id="cd07374">
    <property type="entry name" value="CYTH-like_Pase"/>
    <property type="match status" value="1"/>
</dbReference>
<accession>A0ABV1NUG8</accession>
<sequence length="522" mass="57328">MAHHEIERTYTPPPQAPVPDLTELPGVAQVGPPVVTDLEAAYVDTPDLRLVRAGISLRRRTGGTDAGWHLKLPVGEGRDELRRPLTTGTTPPQQLRTLVAARVGEEPLVVVATVLTRRTTQELLDADGAVLAELVDDEVTGSPGPGLAGETSPGAVTVWREWELELVTAGTDLLEAADEHLAELGVEVAAVSRKIEVVLGEALARAATAPGRPGRGKPAGRLVELRLQQQVEELLRRETEIRRGGARGVHQARVACRRIRSALATYRPLLDREVTEPVREELRWLAGELGGARDAEVVHDLLRQRVVDLPAEQVVGPVRSRLRSTYGASRRADVVAVLDSPRCRALWPVLQELAARPPLAEGAQLPARKVAVPRVDRDVARVEKAVERVVDGLDRLARSDDDPAGVEVRREVEEAWHDARKAAKRLRYAAEVLEPAWGKRARRLTRTAKAITQRLGERQDTEITRRHLLDLARAATAAGESAFTYGVLHAREQARAEELETAFLDAWPRTRSRLRKQARALA</sequence>
<dbReference type="PANTHER" id="PTHR39339">
    <property type="entry name" value="SLR1444 PROTEIN"/>
    <property type="match status" value="1"/>
</dbReference>
<dbReference type="InterPro" id="IPR033469">
    <property type="entry name" value="CYTH-like_dom_sf"/>
</dbReference>
<dbReference type="PROSITE" id="PS51708">
    <property type="entry name" value="CHAD"/>
    <property type="match status" value="1"/>
</dbReference>
<dbReference type="PANTHER" id="PTHR39339:SF1">
    <property type="entry name" value="CHAD DOMAIN-CONTAINING PROTEIN"/>
    <property type="match status" value="1"/>
</dbReference>
<dbReference type="Pfam" id="PF01928">
    <property type="entry name" value="CYTH"/>
    <property type="match status" value="1"/>
</dbReference>
<dbReference type="SMART" id="SM01118">
    <property type="entry name" value="CYTH"/>
    <property type="match status" value="1"/>
</dbReference>
<evidence type="ECO:0000313" key="4">
    <source>
        <dbReference type="EMBL" id="MEQ7846150.1"/>
    </source>
</evidence>
<evidence type="ECO:0000259" key="3">
    <source>
        <dbReference type="PROSITE" id="PS51708"/>
    </source>
</evidence>
<dbReference type="EMBL" id="JBEGDP010000002">
    <property type="protein sequence ID" value="MEQ7846150.1"/>
    <property type="molecule type" value="Genomic_DNA"/>
</dbReference>
<proteinExistence type="predicted"/>
<feature type="domain" description="CHAD" evidence="3">
    <location>
        <begin position="216"/>
        <end position="512"/>
    </location>
</feature>
<organism evidence="4 5">
    <name type="scientific">Nocardioides kribbensis</name>
    <dbReference type="NCBI Taxonomy" id="305517"/>
    <lineage>
        <taxon>Bacteria</taxon>
        <taxon>Bacillati</taxon>
        <taxon>Actinomycetota</taxon>
        <taxon>Actinomycetes</taxon>
        <taxon>Propionibacteriales</taxon>
        <taxon>Nocardioidaceae</taxon>
        <taxon>Nocardioides</taxon>
    </lineage>
</organism>
<protein>
    <submittedName>
        <fullName evidence="4">CYTH and CHAD domain-containing protein</fullName>
    </submittedName>
</protein>
<dbReference type="SMART" id="SM00880">
    <property type="entry name" value="CHAD"/>
    <property type="match status" value="1"/>
</dbReference>
<dbReference type="SUPFAM" id="SSF55154">
    <property type="entry name" value="CYTH-like phosphatases"/>
    <property type="match status" value="1"/>
</dbReference>
<name>A0ABV1NUG8_9ACTN</name>
<dbReference type="Gene3D" id="1.40.20.10">
    <property type="entry name" value="CHAD domain"/>
    <property type="match status" value="1"/>
</dbReference>
<keyword evidence="5" id="KW-1185">Reference proteome</keyword>
<feature type="region of interest" description="Disordered" evidence="1">
    <location>
        <begin position="1"/>
        <end position="25"/>
    </location>
</feature>
<dbReference type="InterPro" id="IPR023577">
    <property type="entry name" value="CYTH_domain"/>
</dbReference>
<feature type="domain" description="CYTH" evidence="2">
    <location>
        <begin position="3"/>
        <end position="201"/>
    </location>
</feature>
<evidence type="ECO:0000259" key="2">
    <source>
        <dbReference type="PROSITE" id="PS51707"/>
    </source>
</evidence>
<gene>
    <name evidence="4" type="ORF">V6R90_02590</name>
</gene>
<dbReference type="PROSITE" id="PS51707">
    <property type="entry name" value="CYTH"/>
    <property type="match status" value="1"/>
</dbReference>